<gene>
    <name evidence="2" type="ORF">ACJHVH_08505</name>
</gene>
<dbReference type="Pfam" id="PF03865">
    <property type="entry name" value="ShlB"/>
    <property type="match status" value="1"/>
</dbReference>
<protein>
    <submittedName>
        <fullName evidence="2">ShlB/FhaC/HecB family hemolysin secretion/activation protein</fullName>
    </submittedName>
</protein>
<proteinExistence type="predicted"/>
<accession>A0ABW8UAG7</accession>
<dbReference type="PANTHER" id="PTHR34597">
    <property type="entry name" value="SLR1661 PROTEIN"/>
    <property type="match status" value="1"/>
</dbReference>
<dbReference type="InterPro" id="IPR005565">
    <property type="entry name" value="Hemolysn_activator_HlyB_C"/>
</dbReference>
<dbReference type="EMBL" id="JBJJXE010000018">
    <property type="protein sequence ID" value="MFL1733019.1"/>
    <property type="molecule type" value="Genomic_DNA"/>
</dbReference>
<evidence type="ECO:0000259" key="1">
    <source>
        <dbReference type="Pfam" id="PF03865"/>
    </source>
</evidence>
<organism evidence="2 3">
    <name type="scientific">Moraxella oculi</name>
    <dbReference type="NCBI Taxonomy" id="2940516"/>
    <lineage>
        <taxon>Bacteria</taxon>
        <taxon>Pseudomonadati</taxon>
        <taxon>Pseudomonadota</taxon>
        <taxon>Gammaproteobacteria</taxon>
        <taxon>Moraxellales</taxon>
        <taxon>Moraxellaceae</taxon>
        <taxon>Moraxella</taxon>
    </lineage>
</organism>
<comment type="caution">
    <text evidence="2">The sequence shown here is derived from an EMBL/GenBank/DDBJ whole genome shotgun (WGS) entry which is preliminary data.</text>
</comment>
<sequence>MSYKHGTAAFNALLSPEELFDEGSARVGIYQLNLGLTSRYNPVIGNKPLPIIHSTTLKAQYATDSLTPDLKMVIGGRYTVRGFDGKRSLSADNSILARQDISFYPSFLNQSQTANQSTSTNQNNSQNSQSNHAIYLGLDAGYTTNHDKSQMSHYLDNI</sequence>
<dbReference type="InterPro" id="IPR051544">
    <property type="entry name" value="TPS_OM_transporter"/>
</dbReference>
<keyword evidence="3" id="KW-1185">Reference proteome</keyword>
<feature type="domain" description="Haemolysin activator HlyB C-terminal" evidence="1">
    <location>
        <begin position="2"/>
        <end position="151"/>
    </location>
</feature>
<name>A0ABW8UAG7_9GAMM</name>
<dbReference type="Proteomes" id="UP001624684">
    <property type="component" value="Unassembled WGS sequence"/>
</dbReference>
<dbReference type="Gene3D" id="2.40.160.50">
    <property type="entry name" value="membrane protein fhac: a member of the omp85/tpsb transporter family"/>
    <property type="match status" value="1"/>
</dbReference>
<reference evidence="2 3" key="1">
    <citation type="submission" date="2024-11" db="EMBL/GenBank/DDBJ databases">
        <title>First Report of Moraxella oculi in Brazil in an Infectious Bovine Keratoconjunctivitis Outbreak.</title>
        <authorList>
            <person name="Carvalho C.V."/>
            <person name="Domingues R."/>
            <person name="Coutinho C."/>
            <person name="Honorio N.T.B.S."/>
            <person name="Faza D.R.L.R."/>
            <person name="Carvalho W.A."/>
            <person name="Machado A.B.F."/>
            <person name="Martins M.F."/>
            <person name="Gaspar E.B."/>
        </authorList>
    </citation>
    <scope>NUCLEOTIDE SEQUENCE [LARGE SCALE GENOMIC DNA]</scope>
    <source>
        <strain evidence="2 3">2117LE</strain>
    </source>
</reference>
<dbReference type="RefSeq" id="WP_407069547.1">
    <property type="nucleotide sequence ID" value="NZ_JBJJXE010000018.1"/>
</dbReference>
<evidence type="ECO:0000313" key="2">
    <source>
        <dbReference type="EMBL" id="MFL1733019.1"/>
    </source>
</evidence>
<dbReference type="PANTHER" id="PTHR34597:SF3">
    <property type="entry name" value="OUTER MEMBRANE TRANSPORTER CDIB"/>
    <property type="match status" value="1"/>
</dbReference>
<evidence type="ECO:0000313" key="3">
    <source>
        <dbReference type="Proteomes" id="UP001624684"/>
    </source>
</evidence>